<evidence type="ECO:0000256" key="5">
    <source>
        <dbReference type="ARBA" id="ARBA00022989"/>
    </source>
</evidence>
<proteinExistence type="predicted"/>
<feature type="domain" description="Mce/MlaD" evidence="8">
    <location>
        <begin position="305"/>
        <end position="396"/>
    </location>
</feature>
<evidence type="ECO:0000256" key="3">
    <source>
        <dbReference type="ARBA" id="ARBA00022519"/>
    </source>
</evidence>
<dbReference type="GO" id="GO:0005886">
    <property type="term" value="C:plasma membrane"/>
    <property type="evidence" value="ECO:0007669"/>
    <property type="project" value="UniProtKB-SubCell"/>
</dbReference>
<dbReference type="PANTHER" id="PTHR30462:SF2">
    <property type="entry name" value="INTERMEMBRANE TRANSPORT PROTEIN PQIB"/>
    <property type="match status" value="1"/>
</dbReference>
<dbReference type="Proteomes" id="UP000305888">
    <property type="component" value="Chromosome"/>
</dbReference>
<protein>
    <submittedName>
        <fullName evidence="9">MCE family protein</fullName>
    </submittedName>
</protein>
<dbReference type="AlphaFoldDB" id="A0A5B8G2K1"/>
<keyword evidence="6 7" id="KW-0472">Membrane</keyword>
<dbReference type="Pfam" id="PF02470">
    <property type="entry name" value="MlaD"/>
    <property type="match status" value="3"/>
</dbReference>
<dbReference type="OrthoDB" id="9806984at2"/>
<comment type="subcellular location">
    <subcellularLocation>
        <location evidence="1">Cell inner membrane</location>
    </subcellularLocation>
</comment>
<evidence type="ECO:0000259" key="8">
    <source>
        <dbReference type="Pfam" id="PF02470"/>
    </source>
</evidence>
<organism evidence="9 10">
    <name type="scientific">Paroceanicella profunda</name>
    <dbReference type="NCBI Taxonomy" id="2579971"/>
    <lineage>
        <taxon>Bacteria</taxon>
        <taxon>Pseudomonadati</taxon>
        <taxon>Pseudomonadota</taxon>
        <taxon>Alphaproteobacteria</taxon>
        <taxon>Rhodobacterales</taxon>
        <taxon>Paracoccaceae</taxon>
        <taxon>Paroceanicella</taxon>
    </lineage>
</organism>
<dbReference type="EMBL" id="CP040818">
    <property type="protein sequence ID" value="QDL93392.1"/>
    <property type="molecule type" value="Genomic_DNA"/>
</dbReference>
<reference evidence="9 10" key="1">
    <citation type="submission" date="2019-06" db="EMBL/GenBank/DDBJ databases">
        <title>Genome sequence of Rhodobacteraceae bacterium D4M1.</title>
        <authorList>
            <person name="Cao J."/>
        </authorList>
    </citation>
    <scope>NUCLEOTIDE SEQUENCE [LARGE SCALE GENOMIC DNA]</scope>
    <source>
        <strain evidence="9 10">D4M1</strain>
    </source>
</reference>
<evidence type="ECO:0000313" key="10">
    <source>
        <dbReference type="Proteomes" id="UP000305888"/>
    </source>
</evidence>
<feature type="transmembrane region" description="Helical" evidence="7">
    <location>
        <begin position="26"/>
        <end position="43"/>
    </location>
</feature>
<evidence type="ECO:0000256" key="2">
    <source>
        <dbReference type="ARBA" id="ARBA00022475"/>
    </source>
</evidence>
<feature type="domain" description="Mce/MlaD" evidence="8">
    <location>
        <begin position="50"/>
        <end position="135"/>
    </location>
</feature>
<evidence type="ECO:0000256" key="1">
    <source>
        <dbReference type="ARBA" id="ARBA00004533"/>
    </source>
</evidence>
<dbReference type="PANTHER" id="PTHR30462">
    <property type="entry name" value="INTERMEMBRANE TRANSPORT PROTEIN PQIB-RELATED"/>
    <property type="match status" value="1"/>
</dbReference>
<evidence type="ECO:0000256" key="4">
    <source>
        <dbReference type="ARBA" id="ARBA00022692"/>
    </source>
</evidence>
<keyword evidence="3" id="KW-0997">Cell inner membrane</keyword>
<evidence type="ECO:0000256" key="6">
    <source>
        <dbReference type="ARBA" id="ARBA00023136"/>
    </source>
</evidence>
<dbReference type="KEGG" id="ppru:FDP22_17340"/>
<sequence>MENRVTDETPEPEAPTIQDRRRLPSVVWLVPLGAIAVSLFLLWQNFADRGPLIEISFAKASGITPGQTRIKYRDVDVGHVETVSFSRDLERVVVTARMDKTVAPFLDDSARFWVVRPQITAQGITGLDTVISGSYIEGAWDNVPGDEQSTFKGLDESPLTPADTPGLRVVLRGTDGGSLSVGAPVMFRGVEVGKVESKRLTADGRAVEFDVFINAPNSERLSTSTRFWNVSGVKFTLGPQGAQLQVASLASLIQGGASFDEIGTGAPAEEVEEGHVYTLFNSETEARDLVIEGDLEDQLQLAVLFTGSVRGLSAGANVEYRGIKVGQVVDVFASVDPTDSSFRTRTTIALQPQRLGLERGDRQATLDFVRQAVRNGLRAKLAMGNLLTGALYVDLVDDPRAQPASLDESQRPYPMLPSVPSDLAEITGSVEGVLDRVNNLPIEALLNNAVTLLDNMNAIVASEGTREAPARIAGILASVEKLVSDPALQQSLTDTQAALSAVRRFAESPELQSSPATLSALLTTIDGMASRLQQSGAVDNITAAVAALRGLAEDPDLAALPASVRGGVDALTALLEDPEMKALPGRISASLDSLRSLLDQPSTKQLPEEINASLAALRARLADPKLAEAVAAIPPTLDAARQTLSQFSQNADPVLASLRRILDDPGTKALPGDAASALRAARDLMDDAGLRAAVGEAGGTLAALRRILDQDSARATPQQLSDTLQSARDLLASLEKEGAAKNLSAALASARTLLDDPALREVTTQLSQTLEALRAVLGAPGVDELPTATRDALRSATALLDDLQREKLGEAASAALRGVQETTVVARQALNELPGLLRQLASLSREADQVLASVSVGSELNYEAVTAIREIRDAARAVTDLAELIQQQPNSLIIGK</sequence>
<dbReference type="InterPro" id="IPR003399">
    <property type="entry name" value="Mce/MlaD"/>
</dbReference>
<name>A0A5B8G2K1_9RHOB</name>
<dbReference type="InterPro" id="IPR051800">
    <property type="entry name" value="PqiA-PqiB_transport"/>
</dbReference>
<accession>A0A5B8G2K1</accession>
<keyword evidence="5 7" id="KW-1133">Transmembrane helix</keyword>
<feature type="domain" description="Mce/MlaD" evidence="8">
    <location>
        <begin position="166"/>
        <end position="226"/>
    </location>
</feature>
<keyword evidence="10" id="KW-1185">Reference proteome</keyword>
<evidence type="ECO:0000313" key="9">
    <source>
        <dbReference type="EMBL" id="QDL93392.1"/>
    </source>
</evidence>
<keyword evidence="4 7" id="KW-0812">Transmembrane</keyword>
<keyword evidence="2" id="KW-1003">Cell membrane</keyword>
<gene>
    <name evidence="9" type="ORF">FDP22_17340</name>
</gene>
<evidence type="ECO:0000256" key="7">
    <source>
        <dbReference type="SAM" id="Phobius"/>
    </source>
</evidence>